<dbReference type="Proteomes" id="UP000829447">
    <property type="component" value="Linkage Group LG12"/>
</dbReference>
<sequence length="119" mass="13056">MPGLCACVSARGRLFPGRASKTPAETLNRADNGGVNPRTSRILLLSVNSNSVHKAGLACSPAPLRAFTPHISTVVKCYYKSCVCCRATPVQETKKRQTKKRRQRGSKSKLERGRAREKM</sequence>
<accession>A0ACC5X042</accession>
<evidence type="ECO:0000313" key="2">
    <source>
        <dbReference type="Proteomes" id="UP000829447"/>
    </source>
</evidence>
<dbReference type="EMBL" id="CM040465">
    <property type="protein sequence ID" value="MCI4384515.1"/>
    <property type="molecule type" value="Genomic_DNA"/>
</dbReference>
<gene>
    <name evidence="1" type="ORF">PGIGA_G00039510</name>
</gene>
<evidence type="ECO:0000313" key="1">
    <source>
        <dbReference type="EMBL" id="MCI4384515.1"/>
    </source>
</evidence>
<comment type="caution">
    <text evidence="1">The sequence shown here is derived from an EMBL/GenBank/DDBJ whole genome shotgun (WGS) entry which is preliminary data.</text>
</comment>
<reference evidence="1 2" key="1">
    <citation type="journal article" date="2022" name="bioRxiv">
        <title>An ancient truncated duplication of the anti-Mullerian hormone receptor type 2 gene is a potential conserved master sex determinant in the Pangasiidae catfish family.</title>
        <authorList>
            <person name="Wen M."/>
            <person name="Pan Q."/>
            <person name="Jouanno E."/>
            <person name="Montfort J."/>
            <person name="Zahm M."/>
            <person name="Cabau C."/>
            <person name="Klopp C."/>
            <person name="Iampietro C."/>
            <person name="Roques C."/>
            <person name="Bouchez O."/>
            <person name="Castinel A."/>
            <person name="Donnadieu C."/>
            <person name="Parrinello H."/>
            <person name="Poncet C."/>
            <person name="Belmonte E."/>
            <person name="Gautier V."/>
            <person name="Avarre J.-C."/>
            <person name="Dugue R."/>
            <person name="Gustiano R."/>
            <person name="Ha T.T.T."/>
            <person name="Campet M."/>
            <person name="Sriphairoj K."/>
            <person name="Ribolli J."/>
            <person name="de Almeida F.L."/>
            <person name="Desvignes T."/>
            <person name="Postlethwait J.H."/>
            <person name="Bucao C.F."/>
            <person name="Robinson-Rechavi M."/>
            <person name="Bobe J."/>
            <person name="Herpin A."/>
            <person name="Guiguen Y."/>
        </authorList>
    </citation>
    <scope>NUCLEOTIDE SEQUENCE [LARGE SCALE GENOMIC DNA]</scope>
    <source>
        <strain evidence="1">YG-Dec2019</strain>
    </source>
</reference>
<organism evidence="1 2">
    <name type="scientific">Pangasianodon gigas</name>
    <name type="common">Mekong giant catfish</name>
    <name type="synonym">Pangasius gigas</name>
    <dbReference type="NCBI Taxonomy" id="30993"/>
    <lineage>
        <taxon>Eukaryota</taxon>
        <taxon>Metazoa</taxon>
        <taxon>Chordata</taxon>
        <taxon>Craniata</taxon>
        <taxon>Vertebrata</taxon>
        <taxon>Euteleostomi</taxon>
        <taxon>Actinopterygii</taxon>
        <taxon>Neopterygii</taxon>
        <taxon>Teleostei</taxon>
        <taxon>Ostariophysi</taxon>
        <taxon>Siluriformes</taxon>
        <taxon>Pangasiidae</taxon>
        <taxon>Pangasianodon</taxon>
    </lineage>
</organism>
<proteinExistence type="predicted"/>
<name>A0ACC5X042_PANGG</name>
<protein>
    <submittedName>
        <fullName evidence="1">Uncharacterized protein</fullName>
    </submittedName>
</protein>
<keyword evidence="2" id="KW-1185">Reference proteome</keyword>